<gene>
    <name evidence="2" type="ORF">H310_01943</name>
</gene>
<dbReference type="OrthoDB" id="78150at2759"/>
<dbReference type="RefSeq" id="XP_008863513.1">
    <property type="nucleotide sequence ID" value="XM_008865291.1"/>
</dbReference>
<organism evidence="2">
    <name type="scientific">Aphanomyces invadans</name>
    <dbReference type="NCBI Taxonomy" id="157072"/>
    <lineage>
        <taxon>Eukaryota</taxon>
        <taxon>Sar</taxon>
        <taxon>Stramenopiles</taxon>
        <taxon>Oomycota</taxon>
        <taxon>Saprolegniomycetes</taxon>
        <taxon>Saprolegniales</taxon>
        <taxon>Verrucalvaceae</taxon>
        <taxon>Aphanomyces</taxon>
    </lineage>
</organism>
<sequence length="157" mass="17068">MDAPARLTSPTAGRGLKRRDSIGDRIERSIAEHIMEETADAADVAREEALDDEEKLSISTKLQATGALKADVNEKLQLARAPSHPIVHVLLIIASLYNHDCISMEARSVLKDQAIDEVRRSNGILSAAVELLCQDGDVDECVDTFVQVGHMLLAKAL</sequence>
<dbReference type="GeneID" id="20078993"/>
<dbReference type="EMBL" id="KI913954">
    <property type="protein sequence ID" value="ETW07420.1"/>
    <property type="molecule type" value="Genomic_DNA"/>
</dbReference>
<dbReference type="EMBL" id="KI913954">
    <property type="protein sequence ID" value="ETW07421.1"/>
    <property type="molecule type" value="Genomic_DNA"/>
</dbReference>
<proteinExistence type="predicted"/>
<reference evidence="2" key="1">
    <citation type="submission" date="2013-12" db="EMBL/GenBank/DDBJ databases">
        <title>The Genome Sequence of Aphanomyces invadans NJM9701.</title>
        <authorList>
            <consortium name="The Broad Institute Genomics Platform"/>
            <person name="Russ C."/>
            <person name="Tyler B."/>
            <person name="van West P."/>
            <person name="Dieguez-Uribeondo J."/>
            <person name="Young S.K."/>
            <person name="Zeng Q."/>
            <person name="Gargeya S."/>
            <person name="Fitzgerald M."/>
            <person name="Abouelleil A."/>
            <person name="Alvarado L."/>
            <person name="Chapman S.B."/>
            <person name="Gainer-Dewar J."/>
            <person name="Goldberg J."/>
            <person name="Griggs A."/>
            <person name="Gujja S."/>
            <person name="Hansen M."/>
            <person name="Howarth C."/>
            <person name="Imamovic A."/>
            <person name="Ireland A."/>
            <person name="Larimer J."/>
            <person name="McCowan C."/>
            <person name="Murphy C."/>
            <person name="Pearson M."/>
            <person name="Poon T.W."/>
            <person name="Priest M."/>
            <person name="Roberts A."/>
            <person name="Saif S."/>
            <person name="Shea T."/>
            <person name="Sykes S."/>
            <person name="Wortman J."/>
            <person name="Nusbaum C."/>
            <person name="Birren B."/>
        </authorList>
    </citation>
    <scope>NUCLEOTIDE SEQUENCE [LARGE SCALE GENOMIC DNA]</scope>
    <source>
        <strain evidence="2">NJM9701</strain>
    </source>
</reference>
<accession>A0A024UMQ3</accession>
<dbReference type="AlphaFoldDB" id="A0A024UMQ3"/>
<protein>
    <submittedName>
        <fullName evidence="2">Uncharacterized protein</fullName>
    </submittedName>
</protein>
<dbReference type="EMBL" id="KI913954">
    <property type="protein sequence ID" value="ETW07422.1"/>
    <property type="molecule type" value="Genomic_DNA"/>
</dbReference>
<evidence type="ECO:0000256" key="1">
    <source>
        <dbReference type="SAM" id="MobiDB-lite"/>
    </source>
</evidence>
<name>A0A024UMQ3_9STRA</name>
<dbReference type="RefSeq" id="XP_008863514.1">
    <property type="nucleotide sequence ID" value="XM_008865292.1"/>
</dbReference>
<feature type="region of interest" description="Disordered" evidence="1">
    <location>
        <begin position="1"/>
        <end position="20"/>
    </location>
</feature>
<dbReference type="VEuPathDB" id="FungiDB:H310_01943"/>
<dbReference type="RefSeq" id="XP_008863515.1">
    <property type="nucleotide sequence ID" value="XM_008865293.1"/>
</dbReference>
<evidence type="ECO:0000313" key="2">
    <source>
        <dbReference type="EMBL" id="ETW07420.1"/>
    </source>
</evidence>